<evidence type="ECO:0000313" key="1">
    <source>
        <dbReference type="EMBL" id="KNC73378.1"/>
    </source>
</evidence>
<dbReference type="AlphaFoldDB" id="A0A0L0FBB0"/>
<sequence>MIAATSSSLRSLARLSRASVSVRKYSMESMSIANPVPVPNKPAMHSGNMCSFVTTMSPPLYSEKPMSPATRTKESPNQLPTSVYLEMHFRAYK</sequence>
<gene>
    <name evidence="1" type="ORF">SARC_14061</name>
</gene>
<reference evidence="1 2" key="1">
    <citation type="submission" date="2011-02" db="EMBL/GenBank/DDBJ databases">
        <title>The Genome Sequence of Sphaeroforma arctica JP610.</title>
        <authorList>
            <consortium name="The Broad Institute Genome Sequencing Platform"/>
            <person name="Russ C."/>
            <person name="Cuomo C."/>
            <person name="Young S.K."/>
            <person name="Zeng Q."/>
            <person name="Gargeya S."/>
            <person name="Alvarado L."/>
            <person name="Berlin A."/>
            <person name="Chapman S.B."/>
            <person name="Chen Z."/>
            <person name="Freedman E."/>
            <person name="Gellesch M."/>
            <person name="Goldberg J."/>
            <person name="Griggs A."/>
            <person name="Gujja S."/>
            <person name="Heilman E."/>
            <person name="Heiman D."/>
            <person name="Howarth C."/>
            <person name="Mehta T."/>
            <person name="Neiman D."/>
            <person name="Pearson M."/>
            <person name="Roberts A."/>
            <person name="Saif S."/>
            <person name="Shea T."/>
            <person name="Shenoy N."/>
            <person name="Sisk P."/>
            <person name="Stolte C."/>
            <person name="Sykes S."/>
            <person name="White J."/>
            <person name="Yandava C."/>
            <person name="Burger G."/>
            <person name="Gray M.W."/>
            <person name="Holland P.W.H."/>
            <person name="King N."/>
            <person name="Lang F.B.F."/>
            <person name="Roger A.J."/>
            <person name="Ruiz-Trillo I."/>
            <person name="Haas B."/>
            <person name="Nusbaum C."/>
            <person name="Birren B."/>
        </authorList>
    </citation>
    <scope>NUCLEOTIDE SEQUENCE [LARGE SCALE GENOMIC DNA]</scope>
    <source>
        <strain evidence="1 2">JP610</strain>
    </source>
</reference>
<dbReference type="EMBL" id="KQ245688">
    <property type="protein sequence ID" value="KNC73378.1"/>
    <property type="molecule type" value="Genomic_DNA"/>
</dbReference>
<protein>
    <submittedName>
        <fullName evidence="1">Uncharacterized protein</fullName>
    </submittedName>
</protein>
<keyword evidence="2" id="KW-1185">Reference proteome</keyword>
<name>A0A0L0FBB0_9EUKA</name>
<dbReference type="GeneID" id="25914565"/>
<proteinExistence type="predicted"/>
<organism evidence="1 2">
    <name type="scientific">Sphaeroforma arctica JP610</name>
    <dbReference type="NCBI Taxonomy" id="667725"/>
    <lineage>
        <taxon>Eukaryota</taxon>
        <taxon>Ichthyosporea</taxon>
        <taxon>Ichthyophonida</taxon>
        <taxon>Sphaeroforma</taxon>
    </lineage>
</organism>
<accession>A0A0L0FBB0</accession>
<dbReference type="RefSeq" id="XP_014147280.1">
    <property type="nucleotide sequence ID" value="XM_014291805.1"/>
</dbReference>
<dbReference type="Proteomes" id="UP000054560">
    <property type="component" value="Unassembled WGS sequence"/>
</dbReference>
<evidence type="ECO:0000313" key="2">
    <source>
        <dbReference type="Proteomes" id="UP000054560"/>
    </source>
</evidence>